<dbReference type="EMBL" id="BONK01000009">
    <property type="protein sequence ID" value="GIG21926.1"/>
    <property type="molecule type" value="Genomic_DNA"/>
</dbReference>
<feature type="transmembrane region" description="Helical" evidence="1">
    <location>
        <begin position="80"/>
        <end position="103"/>
    </location>
</feature>
<feature type="transmembrane region" description="Helical" evidence="1">
    <location>
        <begin position="23"/>
        <end position="44"/>
    </location>
</feature>
<keyword evidence="1" id="KW-0812">Transmembrane</keyword>
<keyword evidence="1" id="KW-0472">Membrane</keyword>
<feature type="transmembrane region" description="Helical" evidence="1">
    <location>
        <begin position="56"/>
        <end position="74"/>
    </location>
</feature>
<dbReference type="RefSeq" id="WP_239070505.1">
    <property type="nucleotide sequence ID" value="NZ_BONK01000009.1"/>
</dbReference>
<keyword evidence="1" id="KW-1133">Transmembrane helix</keyword>
<accession>A0A919P205</accession>
<protein>
    <submittedName>
        <fullName evidence="2">Uncharacterized protein</fullName>
    </submittedName>
</protein>
<feature type="transmembrane region" description="Helical" evidence="1">
    <location>
        <begin position="115"/>
        <end position="135"/>
    </location>
</feature>
<comment type="caution">
    <text evidence="2">The sequence shown here is derived from an EMBL/GenBank/DDBJ whole genome shotgun (WGS) entry which is preliminary data.</text>
</comment>
<reference evidence="2" key="1">
    <citation type="submission" date="2021-01" db="EMBL/GenBank/DDBJ databases">
        <title>Whole genome shotgun sequence of Cellulomonas chitinilytica NBRC 110799.</title>
        <authorList>
            <person name="Komaki H."/>
            <person name="Tamura T."/>
        </authorList>
    </citation>
    <scope>NUCLEOTIDE SEQUENCE</scope>
    <source>
        <strain evidence="2">NBRC 110799</strain>
    </source>
</reference>
<organism evidence="2 3">
    <name type="scientific">Cellulomonas chitinilytica</name>
    <dbReference type="NCBI Taxonomy" id="398759"/>
    <lineage>
        <taxon>Bacteria</taxon>
        <taxon>Bacillati</taxon>
        <taxon>Actinomycetota</taxon>
        <taxon>Actinomycetes</taxon>
        <taxon>Micrococcales</taxon>
        <taxon>Cellulomonadaceae</taxon>
        <taxon>Cellulomonas</taxon>
    </lineage>
</organism>
<keyword evidence="3" id="KW-1185">Reference proteome</keyword>
<evidence type="ECO:0000313" key="3">
    <source>
        <dbReference type="Proteomes" id="UP000632740"/>
    </source>
</evidence>
<dbReference type="AlphaFoldDB" id="A0A919P205"/>
<gene>
    <name evidence="2" type="ORF">Cch01nite_26500</name>
</gene>
<evidence type="ECO:0000313" key="2">
    <source>
        <dbReference type="EMBL" id="GIG21926.1"/>
    </source>
</evidence>
<proteinExistence type="predicted"/>
<sequence>MTTSTTTRTTSTWHTGPTAVSDVVRGLAAACVMLSAVVHLDLWAGGMKALSVVGPAFLLNGVGGIVLGILLLVWRHWLPLVGAIGFGLATLTAFVISTTPSGFFDVHERWTGIPVWLAAVSEAGAIVLGVVGLLVERPART</sequence>
<name>A0A919P205_9CELL</name>
<dbReference type="Proteomes" id="UP000632740">
    <property type="component" value="Unassembled WGS sequence"/>
</dbReference>
<evidence type="ECO:0000256" key="1">
    <source>
        <dbReference type="SAM" id="Phobius"/>
    </source>
</evidence>